<dbReference type="Proteomes" id="UP001187221">
    <property type="component" value="Unassembled WGS sequence"/>
</dbReference>
<evidence type="ECO:0000313" key="4">
    <source>
        <dbReference type="Proteomes" id="UP001187221"/>
    </source>
</evidence>
<proteinExistence type="inferred from homology"/>
<dbReference type="Pfam" id="PF07963">
    <property type="entry name" value="N_methyl"/>
    <property type="match status" value="1"/>
</dbReference>
<comment type="similarity">
    <text evidence="1">Belongs to the GSP J family.</text>
</comment>
<gene>
    <name evidence="3" type="ORF">NUTIK01_28510</name>
</gene>
<name>A0ABQ6PBS2_9SPHN</name>
<dbReference type="InterPro" id="IPR012902">
    <property type="entry name" value="N_methyl_site"/>
</dbReference>
<dbReference type="InterPro" id="IPR010055">
    <property type="entry name" value="T2SS_protein-GspJ"/>
</dbReference>
<evidence type="ECO:0000256" key="1">
    <source>
        <dbReference type="ARBA" id="ARBA00011084"/>
    </source>
</evidence>
<accession>A0ABQ6PBS2</accession>
<dbReference type="Gene3D" id="3.10.610.10">
    <property type="entry name" value="GSPII I/J protein-like"/>
    <property type="match status" value="1"/>
</dbReference>
<comment type="caution">
    <text evidence="3">The sequence shown here is derived from an EMBL/GenBank/DDBJ whole genome shotgun (WGS) entry which is preliminary data.</text>
</comment>
<dbReference type="PROSITE" id="PS00409">
    <property type="entry name" value="PROKAR_NTER_METHYL"/>
    <property type="match status" value="1"/>
</dbReference>
<dbReference type="Pfam" id="PF11612">
    <property type="entry name" value="T2SSJ"/>
    <property type="match status" value="1"/>
</dbReference>
<dbReference type="NCBIfam" id="TIGR02532">
    <property type="entry name" value="IV_pilin_GFxxxE"/>
    <property type="match status" value="1"/>
</dbReference>
<dbReference type="InterPro" id="IPR045584">
    <property type="entry name" value="Pilin-like"/>
</dbReference>
<keyword evidence="4" id="KW-1185">Reference proteome</keyword>
<evidence type="ECO:0000256" key="2">
    <source>
        <dbReference type="ARBA" id="ARBA00021539"/>
    </source>
</evidence>
<sequence length="207" mass="21883">MRKSGERARRAARSAGFSLVEMLVALGILALLALAGIDLLRGTVASEQVLLRHDGEAARLRRFTALWRADLAQAQALGTRDAEGAPVPAFRVGGAGGLVQLVRGGRPNPEGLARGPLEKLVWRWDGQALVRVAFEQPDGGAPDEALAVLPLASAPRLWVRDRAGVWRAVGDQGWTAPPDGLPLAMQIELRPAGLAGPLRLIVPVGCP</sequence>
<organism evidence="3 4">
    <name type="scientific">Novosphingobium pituita</name>
    <dbReference type="NCBI Taxonomy" id="3056842"/>
    <lineage>
        <taxon>Bacteria</taxon>
        <taxon>Pseudomonadati</taxon>
        <taxon>Pseudomonadota</taxon>
        <taxon>Alphaproteobacteria</taxon>
        <taxon>Sphingomonadales</taxon>
        <taxon>Sphingomonadaceae</taxon>
        <taxon>Novosphingobium</taxon>
    </lineage>
</organism>
<dbReference type="RefSeq" id="WP_317975689.1">
    <property type="nucleotide sequence ID" value="NZ_BTFW01000001.1"/>
</dbReference>
<reference evidence="3 4" key="1">
    <citation type="submission" date="2023-06" db="EMBL/GenBank/DDBJ databases">
        <title>Draft genome sequence of Novosphingobium sp. strain IK01.</title>
        <authorList>
            <person name="Hatamoto M."/>
            <person name="Ikarashi T."/>
            <person name="Yamaguchi T."/>
        </authorList>
    </citation>
    <scope>NUCLEOTIDE SEQUENCE [LARGE SCALE GENOMIC DNA]</scope>
    <source>
        <strain evidence="3 4">IK01</strain>
    </source>
</reference>
<dbReference type="SUPFAM" id="SSF54523">
    <property type="entry name" value="Pili subunits"/>
    <property type="match status" value="1"/>
</dbReference>
<evidence type="ECO:0000313" key="3">
    <source>
        <dbReference type="EMBL" id="GMM62074.1"/>
    </source>
</evidence>
<protein>
    <recommendedName>
        <fullName evidence="2">Type II secretion system protein J</fullName>
    </recommendedName>
</protein>
<dbReference type="EMBL" id="BTFW01000001">
    <property type="protein sequence ID" value="GMM62074.1"/>
    <property type="molecule type" value="Genomic_DNA"/>
</dbReference>